<accession>A0A6G1WR07</accession>
<dbReference type="AlphaFoldDB" id="A0A6G1WR07"/>
<reference evidence="1" key="1">
    <citation type="journal article" date="2013" name="Genome Biol.">
        <title>Comparative genomics of the core and accessory genomes of 48 Sinorhizobium strains comprising five genospecies.</title>
        <authorList>
            <person name="Sugawara M."/>
            <person name="Epstein B."/>
            <person name="Badgley B.D."/>
            <person name="Unno T."/>
            <person name="Xu L."/>
            <person name="Reese J."/>
            <person name="Gyaneshwar P."/>
            <person name="Denny R."/>
            <person name="Mudge J."/>
            <person name="Bharti A.K."/>
            <person name="Farmer A.D."/>
            <person name="May G.D."/>
            <person name="Woodward J.E."/>
            <person name="Medigue C."/>
            <person name="Vallenet D."/>
            <person name="Lajus A."/>
            <person name="Rouy Z."/>
            <person name="Martinez-Vaz B."/>
            <person name="Tiffin P."/>
            <person name="Young N.D."/>
            <person name="Sadowsky M.J."/>
        </authorList>
    </citation>
    <scope>NUCLEOTIDE SEQUENCE</scope>
    <source>
        <strain evidence="1">M1</strain>
    </source>
</reference>
<gene>
    <name evidence="1" type="ORF">GHJ91_24220</name>
</gene>
<proteinExistence type="predicted"/>
<protein>
    <submittedName>
        <fullName evidence="1">Uncharacterized protein</fullName>
    </submittedName>
</protein>
<dbReference type="EMBL" id="WISB01000140">
    <property type="protein sequence ID" value="MQW72164.1"/>
    <property type="molecule type" value="Genomic_DNA"/>
</dbReference>
<evidence type="ECO:0000313" key="1">
    <source>
        <dbReference type="EMBL" id="MQW72164.1"/>
    </source>
</evidence>
<dbReference type="Pfam" id="PF23812">
    <property type="entry name" value="Phage_TAC_18"/>
    <property type="match status" value="1"/>
</dbReference>
<dbReference type="RefSeq" id="WP_234895692.1">
    <property type="nucleotide sequence ID" value="NZ_WISB01000140.1"/>
</dbReference>
<sequence length="96" mass="11148">MPDNGAFLWDWFWELRQAQPPGFSGPVPISNVEVSVWCQLTGNIIRREELAILRAMDARFCIEIEAESEAIRERDDDLACRPTDRRRKRKLACVSK</sequence>
<organism evidence="1">
    <name type="scientific">Sinorhizobium medicae</name>
    <dbReference type="NCBI Taxonomy" id="110321"/>
    <lineage>
        <taxon>Bacteria</taxon>
        <taxon>Pseudomonadati</taxon>
        <taxon>Pseudomonadota</taxon>
        <taxon>Alphaproteobacteria</taxon>
        <taxon>Hyphomicrobiales</taxon>
        <taxon>Rhizobiaceae</taxon>
        <taxon>Sinorhizobium/Ensifer group</taxon>
        <taxon>Sinorhizobium</taxon>
    </lineage>
</organism>
<name>A0A6G1WR07_9HYPH</name>
<dbReference type="InterPro" id="IPR056919">
    <property type="entry name" value="Phage_TAC_18"/>
</dbReference>
<comment type="caution">
    <text evidence="1">The sequence shown here is derived from an EMBL/GenBank/DDBJ whole genome shotgun (WGS) entry which is preliminary data.</text>
</comment>